<dbReference type="FunFam" id="1.10.10.10:FF:000001">
    <property type="entry name" value="LysR family transcriptional regulator"/>
    <property type="match status" value="1"/>
</dbReference>
<dbReference type="PRINTS" id="PR00039">
    <property type="entry name" value="HTHLYSR"/>
</dbReference>
<evidence type="ECO:0000256" key="3">
    <source>
        <dbReference type="ARBA" id="ARBA00023125"/>
    </source>
</evidence>
<feature type="domain" description="HTH lysR-type" evidence="5">
    <location>
        <begin position="1"/>
        <end position="58"/>
    </location>
</feature>
<dbReference type="Proteomes" id="UP000316406">
    <property type="component" value="Unassembled WGS sequence"/>
</dbReference>
<comment type="caution">
    <text evidence="6">The sequence shown here is derived from an EMBL/GenBank/DDBJ whole genome shotgun (WGS) entry which is preliminary data.</text>
</comment>
<dbReference type="Pfam" id="PF00126">
    <property type="entry name" value="HTH_1"/>
    <property type="match status" value="1"/>
</dbReference>
<organism evidence="6 7">
    <name type="scientific">Brevibacterium aurantiacum</name>
    <dbReference type="NCBI Taxonomy" id="273384"/>
    <lineage>
        <taxon>Bacteria</taxon>
        <taxon>Bacillati</taxon>
        <taxon>Actinomycetota</taxon>
        <taxon>Actinomycetes</taxon>
        <taxon>Micrococcales</taxon>
        <taxon>Brevibacteriaceae</taxon>
        <taxon>Brevibacterium</taxon>
    </lineage>
</organism>
<dbReference type="GO" id="GO:0003700">
    <property type="term" value="F:DNA-binding transcription factor activity"/>
    <property type="evidence" value="ECO:0007669"/>
    <property type="project" value="InterPro"/>
</dbReference>
<evidence type="ECO:0000256" key="2">
    <source>
        <dbReference type="ARBA" id="ARBA00023015"/>
    </source>
</evidence>
<dbReference type="GO" id="GO:0003677">
    <property type="term" value="F:DNA binding"/>
    <property type="evidence" value="ECO:0007669"/>
    <property type="project" value="UniProtKB-KW"/>
</dbReference>
<evidence type="ECO:0000313" key="7">
    <source>
        <dbReference type="Proteomes" id="UP000316406"/>
    </source>
</evidence>
<dbReference type="Gene3D" id="3.40.190.290">
    <property type="match status" value="1"/>
</dbReference>
<dbReference type="Gene3D" id="1.10.10.10">
    <property type="entry name" value="Winged helix-like DNA-binding domain superfamily/Winged helix DNA-binding domain"/>
    <property type="match status" value="1"/>
</dbReference>
<evidence type="ECO:0000256" key="4">
    <source>
        <dbReference type="ARBA" id="ARBA00023163"/>
    </source>
</evidence>
<dbReference type="RefSeq" id="WP_143923656.1">
    <property type="nucleotide sequence ID" value="NZ_VLTK01000010.1"/>
</dbReference>
<keyword evidence="4" id="KW-0804">Transcription</keyword>
<dbReference type="CDD" id="cd05466">
    <property type="entry name" value="PBP2_LTTR_substrate"/>
    <property type="match status" value="1"/>
</dbReference>
<dbReference type="OrthoDB" id="3181812at2"/>
<evidence type="ECO:0000256" key="1">
    <source>
        <dbReference type="ARBA" id="ARBA00009437"/>
    </source>
</evidence>
<proteinExistence type="inferred from homology"/>
<evidence type="ECO:0000259" key="5">
    <source>
        <dbReference type="PROSITE" id="PS50931"/>
    </source>
</evidence>
<name>A0A556C935_BREAU</name>
<dbReference type="Pfam" id="PF03466">
    <property type="entry name" value="LysR_substrate"/>
    <property type="match status" value="1"/>
</dbReference>
<dbReference type="PANTHER" id="PTHR30346:SF9">
    <property type="entry name" value="LYSR FAMILY TRANSCRIPTIONAL REGULATOR"/>
    <property type="match status" value="1"/>
</dbReference>
<dbReference type="PROSITE" id="PS50931">
    <property type="entry name" value="HTH_LYSR"/>
    <property type="match status" value="1"/>
</dbReference>
<dbReference type="InterPro" id="IPR036388">
    <property type="entry name" value="WH-like_DNA-bd_sf"/>
</dbReference>
<evidence type="ECO:0000313" key="6">
    <source>
        <dbReference type="EMBL" id="TSI13921.1"/>
    </source>
</evidence>
<comment type="similarity">
    <text evidence="1">Belongs to the LysR transcriptional regulatory family.</text>
</comment>
<dbReference type="EMBL" id="VLTK01000010">
    <property type="protein sequence ID" value="TSI13921.1"/>
    <property type="molecule type" value="Genomic_DNA"/>
</dbReference>
<dbReference type="SUPFAM" id="SSF46785">
    <property type="entry name" value="Winged helix' DNA-binding domain"/>
    <property type="match status" value="1"/>
</dbReference>
<dbReference type="InterPro" id="IPR005119">
    <property type="entry name" value="LysR_subst-bd"/>
</dbReference>
<sequence length="325" mass="35076">MELRHLEYFVAVVDHGGVSRAAEALHVAQPTISQVLRVLERELKVDLFVRTGRRLTPSPAGLALVSDARRALRGVLAVSDHAREIQDAKTGILTITTMPELSSDALVSWASAFMRSNPELQYSISEADSAAGLAAAVETGHSELGFTSLPIAEHPQLSSLTIGTQRLLLVAPPKSAHSLADVSEMDVVRISELPEIPIAVSHLANRENTAVAKVFEECGAKFTPQAICPNRSTQLAFVLSGDMFTFLPLRMALTAYRQGATIFDTDPLIESPFGFVFRRSGLSQAAHQLMESCQQSLKGWTDATENGFAKHGSYAAAIRDLATRG</sequence>
<dbReference type="InterPro" id="IPR036390">
    <property type="entry name" value="WH_DNA-bd_sf"/>
</dbReference>
<keyword evidence="3" id="KW-0238">DNA-binding</keyword>
<dbReference type="GO" id="GO:0032993">
    <property type="term" value="C:protein-DNA complex"/>
    <property type="evidence" value="ECO:0007669"/>
    <property type="project" value="TreeGrafter"/>
</dbReference>
<dbReference type="SUPFAM" id="SSF53850">
    <property type="entry name" value="Periplasmic binding protein-like II"/>
    <property type="match status" value="1"/>
</dbReference>
<keyword evidence="2" id="KW-0805">Transcription regulation</keyword>
<accession>A0A556C935</accession>
<dbReference type="PANTHER" id="PTHR30346">
    <property type="entry name" value="TRANSCRIPTIONAL DUAL REGULATOR HCAR-RELATED"/>
    <property type="match status" value="1"/>
</dbReference>
<dbReference type="AlphaFoldDB" id="A0A556C935"/>
<gene>
    <name evidence="6" type="ORF">FO013_16550</name>
</gene>
<reference evidence="6 7" key="1">
    <citation type="submission" date="2019-07" db="EMBL/GenBank/DDBJ databases">
        <title>Draft genome sequence of Brevibacterium aurantiacum XU54 isolated from Xinjiang China.</title>
        <authorList>
            <person name="Xu X."/>
        </authorList>
    </citation>
    <scope>NUCLEOTIDE SEQUENCE [LARGE SCALE GENOMIC DNA]</scope>
    <source>
        <strain evidence="6 7">XU54</strain>
    </source>
</reference>
<keyword evidence="7" id="KW-1185">Reference proteome</keyword>
<dbReference type="InterPro" id="IPR000847">
    <property type="entry name" value="LysR_HTH_N"/>
</dbReference>
<protein>
    <submittedName>
        <fullName evidence="6">LysR family transcriptional regulator</fullName>
    </submittedName>
</protein>